<comment type="caution">
    <text evidence="2">The sequence shown here is derived from an EMBL/GenBank/DDBJ whole genome shotgun (WGS) entry which is preliminary data.</text>
</comment>
<sequence>MNIAIYGATGMVGSQITAEALRRGHSVTAITRSGTAVDGATALAADLSDTASYTAIAGDHDIVVLSVAPDRTGGPHDSFLAMHHAIVAAPSTSRLLVVGGAGALSVDGVQLKETPGFPAEYHTEASTFSTVLDLYRASTDLDWTMLAPAPQILPGERTGSYVLGIDSPAGSEISTQDFAVAALDELETPAHERRRFTVAH</sequence>
<name>A0A4R8V435_9MICO</name>
<dbReference type="Gene3D" id="3.40.50.720">
    <property type="entry name" value="NAD(P)-binding Rossmann-like Domain"/>
    <property type="match status" value="1"/>
</dbReference>
<dbReference type="PANTHER" id="PTHR43355">
    <property type="entry name" value="FLAVIN REDUCTASE (NADPH)"/>
    <property type="match status" value="1"/>
</dbReference>
<protein>
    <submittedName>
        <fullName evidence="2">NAD-dependent epimerase/dehydratase family protein</fullName>
    </submittedName>
</protein>
<organism evidence="2 3">
    <name type="scientific">Cryobacterium glaciale</name>
    <dbReference type="NCBI Taxonomy" id="1259145"/>
    <lineage>
        <taxon>Bacteria</taxon>
        <taxon>Bacillati</taxon>
        <taxon>Actinomycetota</taxon>
        <taxon>Actinomycetes</taxon>
        <taxon>Micrococcales</taxon>
        <taxon>Microbacteriaceae</taxon>
        <taxon>Cryobacterium</taxon>
    </lineage>
</organism>
<dbReference type="InterPro" id="IPR016040">
    <property type="entry name" value="NAD(P)-bd_dom"/>
</dbReference>
<keyword evidence="3" id="KW-1185">Reference proteome</keyword>
<proteinExistence type="predicted"/>
<dbReference type="AlphaFoldDB" id="A0A4R8V435"/>
<evidence type="ECO:0000259" key="1">
    <source>
        <dbReference type="Pfam" id="PF13460"/>
    </source>
</evidence>
<dbReference type="RefSeq" id="WP_134501804.1">
    <property type="nucleotide sequence ID" value="NZ_SOEY01000007.1"/>
</dbReference>
<dbReference type="EMBL" id="SOEY01000007">
    <property type="protein sequence ID" value="TFB75908.1"/>
    <property type="molecule type" value="Genomic_DNA"/>
</dbReference>
<dbReference type="Proteomes" id="UP000298173">
    <property type="component" value="Unassembled WGS sequence"/>
</dbReference>
<accession>A0A4R8V435</accession>
<reference evidence="2 3" key="1">
    <citation type="submission" date="2019-03" db="EMBL/GenBank/DDBJ databases">
        <title>Genomics of glacier-inhabiting Cryobacterium strains.</title>
        <authorList>
            <person name="Liu Q."/>
            <person name="Xin Y.-H."/>
        </authorList>
    </citation>
    <scope>NUCLEOTIDE SEQUENCE [LARGE SCALE GENOMIC DNA]</scope>
    <source>
        <strain evidence="2 3">HLT2-23</strain>
    </source>
</reference>
<dbReference type="InterPro" id="IPR036291">
    <property type="entry name" value="NAD(P)-bd_dom_sf"/>
</dbReference>
<dbReference type="InterPro" id="IPR051606">
    <property type="entry name" value="Polyketide_Oxido-like"/>
</dbReference>
<dbReference type="Pfam" id="PF13460">
    <property type="entry name" value="NAD_binding_10"/>
    <property type="match status" value="1"/>
</dbReference>
<dbReference type="GO" id="GO:0016646">
    <property type="term" value="F:oxidoreductase activity, acting on the CH-NH group of donors, NAD or NADP as acceptor"/>
    <property type="evidence" value="ECO:0007669"/>
    <property type="project" value="TreeGrafter"/>
</dbReference>
<gene>
    <name evidence="2" type="ORF">E3O06_04515</name>
</gene>
<dbReference type="PANTHER" id="PTHR43355:SF2">
    <property type="entry name" value="FLAVIN REDUCTASE (NADPH)"/>
    <property type="match status" value="1"/>
</dbReference>
<feature type="domain" description="NAD(P)-binding" evidence="1">
    <location>
        <begin position="7"/>
        <end position="189"/>
    </location>
</feature>
<dbReference type="SUPFAM" id="SSF51735">
    <property type="entry name" value="NAD(P)-binding Rossmann-fold domains"/>
    <property type="match status" value="1"/>
</dbReference>
<evidence type="ECO:0000313" key="3">
    <source>
        <dbReference type="Proteomes" id="UP000298173"/>
    </source>
</evidence>
<evidence type="ECO:0000313" key="2">
    <source>
        <dbReference type="EMBL" id="TFB75908.1"/>
    </source>
</evidence>
<dbReference type="OrthoDB" id="3174087at2"/>